<proteinExistence type="predicted"/>
<dbReference type="EMBL" id="JAODUO010000390">
    <property type="protein sequence ID" value="KAK2181586.1"/>
    <property type="molecule type" value="Genomic_DNA"/>
</dbReference>
<feature type="signal peptide" evidence="2">
    <location>
        <begin position="1"/>
        <end position="17"/>
    </location>
</feature>
<name>A0AAD9NUX5_RIDPI</name>
<dbReference type="Proteomes" id="UP001209878">
    <property type="component" value="Unassembled WGS sequence"/>
</dbReference>
<evidence type="ECO:0000256" key="2">
    <source>
        <dbReference type="SAM" id="SignalP"/>
    </source>
</evidence>
<keyword evidence="2" id="KW-0732">Signal</keyword>
<organism evidence="3 4">
    <name type="scientific">Ridgeia piscesae</name>
    <name type="common">Tubeworm</name>
    <dbReference type="NCBI Taxonomy" id="27915"/>
    <lineage>
        <taxon>Eukaryota</taxon>
        <taxon>Metazoa</taxon>
        <taxon>Spiralia</taxon>
        <taxon>Lophotrochozoa</taxon>
        <taxon>Annelida</taxon>
        <taxon>Polychaeta</taxon>
        <taxon>Sedentaria</taxon>
        <taxon>Canalipalpata</taxon>
        <taxon>Sabellida</taxon>
        <taxon>Siboglinidae</taxon>
        <taxon>Ridgeia</taxon>
    </lineage>
</organism>
<comment type="caution">
    <text evidence="3">The sequence shown here is derived from an EMBL/GenBank/DDBJ whole genome shotgun (WGS) entry which is preliminary data.</text>
</comment>
<evidence type="ECO:0000313" key="3">
    <source>
        <dbReference type="EMBL" id="KAK2181586.1"/>
    </source>
</evidence>
<evidence type="ECO:0000313" key="4">
    <source>
        <dbReference type="Proteomes" id="UP001209878"/>
    </source>
</evidence>
<feature type="chain" id="PRO_5042083468" evidence="2">
    <location>
        <begin position="18"/>
        <end position="320"/>
    </location>
</feature>
<dbReference type="AlphaFoldDB" id="A0AAD9NUX5"/>
<keyword evidence="4" id="KW-1185">Reference proteome</keyword>
<gene>
    <name evidence="3" type="ORF">NP493_391g02000</name>
</gene>
<sequence length="320" mass="35727">MASITWFLLILVAATSAAPVQDQRQAGDKAGQVKRADEFILYGNHQNLGRIKKSGPGVHPNTLNADDEVTAPADTDVSSTTKQLDQSDEVEASSEGTDDNGDSTEIDNGALEDYLLRSYDDYYGDRAKRSAPLTSDHMQDVVASKATSRKRRDLTDAEIAALLEARQYETAAEQEQPPRSEELGDLWRQELVEMYGPSEQQQQQQQEPYDQDVADSRAILQYLYGENAEEPSYDNDVSAELEEEKADDIEPIYYHGRVGVFVPVKRSFISAVPGVRKRSGGYGSDDNLAYLDDYVERIRNEDERERLYELALALNAANSK</sequence>
<feature type="region of interest" description="Disordered" evidence="1">
    <location>
        <begin position="50"/>
        <end position="109"/>
    </location>
</feature>
<evidence type="ECO:0000256" key="1">
    <source>
        <dbReference type="SAM" id="MobiDB-lite"/>
    </source>
</evidence>
<feature type="compositionally biased region" description="Acidic residues" evidence="1">
    <location>
        <begin position="86"/>
        <end position="105"/>
    </location>
</feature>
<protein>
    <submittedName>
        <fullName evidence="3">Uncharacterized protein</fullName>
    </submittedName>
</protein>
<accession>A0AAD9NUX5</accession>
<reference evidence="3" key="1">
    <citation type="journal article" date="2023" name="Mol. Biol. Evol.">
        <title>Third-Generation Sequencing Reveals the Adaptive Role of the Epigenome in Three Deep-Sea Polychaetes.</title>
        <authorList>
            <person name="Perez M."/>
            <person name="Aroh O."/>
            <person name="Sun Y."/>
            <person name="Lan Y."/>
            <person name="Juniper S.K."/>
            <person name="Young C.R."/>
            <person name="Angers B."/>
            <person name="Qian P.Y."/>
        </authorList>
    </citation>
    <scope>NUCLEOTIDE SEQUENCE</scope>
    <source>
        <strain evidence="3">R07B-5</strain>
    </source>
</reference>